<organism evidence="1 2">
    <name type="scientific">Wenzhouxiangella marina</name>
    <dbReference type="NCBI Taxonomy" id="1579979"/>
    <lineage>
        <taxon>Bacteria</taxon>
        <taxon>Pseudomonadati</taxon>
        <taxon>Pseudomonadota</taxon>
        <taxon>Gammaproteobacteria</taxon>
        <taxon>Chromatiales</taxon>
        <taxon>Wenzhouxiangellaceae</taxon>
        <taxon>Wenzhouxiangella</taxon>
    </lineage>
</organism>
<dbReference type="PROSITE" id="PS51257">
    <property type="entry name" value="PROKAR_LIPOPROTEIN"/>
    <property type="match status" value="1"/>
</dbReference>
<sequence length="161" mass="17776">MVRLDITPVMKMVMTLVIASLLSACATQGPSRLELEQIYLRHAGPETQRIRYSGVIRGWQPIGDEYVLLELGASRHVLLGLSAPCHLELRSADHLAIRSLTGLSIDRFDRVSLGGVECRIMSLRPVDYAAAREEIEALYRETGEDGAARRVSVDVEDDDGS</sequence>
<gene>
    <name evidence="1" type="ORF">WM2015_1642</name>
</gene>
<dbReference type="EMBL" id="CP012154">
    <property type="protein sequence ID" value="AKS42012.1"/>
    <property type="molecule type" value="Genomic_DNA"/>
</dbReference>
<evidence type="ECO:0000313" key="2">
    <source>
        <dbReference type="Proteomes" id="UP000066624"/>
    </source>
</evidence>
<keyword evidence="2" id="KW-1185">Reference proteome</keyword>
<dbReference type="RefSeq" id="WP_049725608.1">
    <property type="nucleotide sequence ID" value="NZ_CP012154.1"/>
</dbReference>
<evidence type="ECO:0000313" key="1">
    <source>
        <dbReference type="EMBL" id="AKS42012.1"/>
    </source>
</evidence>
<proteinExistence type="predicted"/>
<dbReference type="Proteomes" id="UP000066624">
    <property type="component" value="Chromosome"/>
</dbReference>
<accession>A0A0K0XWK2</accession>
<name>A0A0K0XWK2_9GAMM</name>
<dbReference type="Pfam" id="PF20101">
    <property type="entry name" value="DUF6491"/>
    <property type="match status" value="1"/>
</dbReference>
<reference evidence="2" key="1">
    <citation type="submission" date="2015-07" db="EMBL/GenBank/DDBJ databases">
        <authorList>
            <person name="Kim K.M."/>
        </authorList>
    </citation>
    <scope>NUCLEOTIDE SEQUENCE [LARGE SCALE GENOMIC DNA]</scope>
    <source>
        <strain evidence="2">KCTC 42284</strain>
    </source>
</reference>
<dbReference type="AlphaFoldDB" id="A0A0K0XWK2"/>
<protein>
    <submittedName>
        <fullName evidence="1">Uncharacterized protein</fullName>
    </submittedName>
</protein>
<dbReference type="InterPro" id="IPR045500">
    <property type="entry name" value="DUF6491"/>
</dbReference>
<dbReference type="KEGG" id="wma:WM2015_1642"/>
<dbReference type="OrthoDB" id="6047015at2"/>